<reference evidence="3" key="1">
    <citation type="submission" date="2022-10" db="EMBL/GenBank/DDBJ databases">
        <authorList>
            <person name="Mo P."/>
        </authorList>
    </citation>
    <scope>NUCLEOTIDE SEQUENCE</scope>
    <source>
        <strain evidence="3">HUAS 14-6</strain>
        <plasmid evidence="3">punmamed2</plasmid>
    </source>
</reference>
<evidence type="ECO:0000313" key="3">
    <source>
        <dbReference type="EMBL" id="UXY40379.1"/>
    </source>
</evidence>
<organism evidence="3 4">
    <name type="scientific">Streptomyces albidocamelliae</name>
    <dbReference type="NCBI Taxonomy" id="2981135"/>
    <lineage>
        <taxon>Bacteria</taxon>
        <taxon>Bacillati</taxon>
        <taxon>Actinomycetota</taxon>
        <taxon>Actinomycetes</taxon>
        <taxon>Kitasatosporales</taxon>
        <taxon>Streptomycetaceae</taxon>
        <taxon>Streptomyces</taxon>
    </lineage>
</organism>
<protein>
    <submittedName>
        <fullName evidence="3">Uncharacterized protein</fullName>
    </submittedName>
</protein>
<dbReference type="RefSeq" id="WP_263280252.1">
    <property type="nucleotide sequence ID" value="NZ_CP106796.1"/>
</dbReference>
<keyword evidence="1" id="KW-0175">Coiled coil</keyword>
<feature type="region of interest" description="Disordered" evidence="2">
    <location>
        <begin position="302"/>
        <end position="326"/>
    </location>
</feature>
<geneLocation type="plasmid" evidence="3 4">
    <name>punmamed2</name>
</geneLocation>
<proteinExistence type="predicted"/>
<name>A0ABY6F130_9ACTN</name>
<evidence type="ECO:0000256" key="1">
    <source>
        <dbReference type="SAM" id="Coils"/>
    </source>
</evidence>
<dbReference type="Proteomes" id="UP001060733">
    <property type="component" value="Plasmid punmamed2"/>
</dbReference>
<gene>
    <name evidence="3" type="ORF">N8I86_38075</name>
</gene>
<sequence length="326" mass="35972">MRRSAPPQVLALVHDVARRHRQRTTGFQVVSGEVEAALPVDRPGRAPGGSLAPLLCEPDRPLATLTLAQLHTLDRLAASHRAVAREALKAADAAFTHLPGPVTSRAGHTHPAWGQRPMGDLSRHELASQLAALRRQMQRAQESHTLLSDTARHLIAALTREAQLRRALTARRATTAQRRRFARAALARADAVSDKIHAELRLRERLPDHAPHRPTHRGETPDWVADRHALLHPDTPAHWTTHLAERHRILARSLADRGHTLATNPPAWARRLPLPSGAATAGPSRPPWWNCGAAATPSPRCPDWVRAPTPRRMPRRGTTWTHAFGP</sequence>
<keyword evidence="3" id="KW-0614">Plasmid</keyword>
<evidence type="ECO:0000256" key="2">
    <source>
        <dbReference type="SAM" id="MobiDB-lite"/>
    </source>
</evidence>
<feature type="coiled-coil region" evidence="1">
    <location>
        <begin position="123"/>
        <end position="150"/>
    </location>
</feature>
<evidence type="ECO:0000313" key="4">
    <source>
        <dbReference type="Proteomes" id="UP001060733"/>
    </source>
</evidence>
<feature type="region of interest" description="Disordered" evidence="2">
    <location>
        <begin position="266"/>
        <end position="285"/>
    </location>
</feature>
<dbReference type="EMBL" id="CP106796">
    <property type="protein sequence ID" value="UXY40379.1"/>
    <property type="molecule type" value="Genomic_DNA"/>
</dbReference>
<keyword evidence="4" id="KW-1185">Reference proteome</keyword>
<accession>A0ABY6F130</accession>